<evidence type="ECO:0000313" key="2">
    <source>
        <dbReference type="Proteomes" id="UP000288805"/>
    </source>
</evidence>
<comment type="caution">
    <text evidence="1">The sequence shown here is derived from an EMBL/GenBank/DDBJ whole genome shotgun (WGS) entry which is preliminary data.</text>
</comment>
<gene>
    <name evidence="1" type="ORF">CK203_110266</name>
</gene>
<protein>
    <submittedName>
        <fullName evidence="1">Uncharacterized protein</fullName>
    </submittedName>
</protein>
<name>A0A438CFM3_VITVI</name>
<evidence type="ECO:0000313" key="1">
    <source>
        <dbReference type="EMBL" id="RVW21985.1"/>
    </source>
</evidence>
<dbReference type="EMBL" id="QGNW01002257">
    <property type="protein sequence ID" value="RVW21985.1"/>
    <property type="molecule type" value="Genomic_DNA"/>
</dbReference>
<reference evidence="1 2" key="1">
    <citation type="journal article" date="2018" name="PLoS Genet.">
        <title>Population sequencing reveals clonal diversity and ancestral inbreeding in the grapevine cultivar Chardonnay.</title>
        <authorList>
            <person name="Roach M.J."/>
            <person name="Johnson D.L."/>
            <person name="Bohlmann J."/>
            <person name="van Vuuren H.J."/>
            <person name="Jones S.J."/>
            <person name="Pretorius I.S."/>
            <person name="Schmidt S.A."/>
            <person name="Borneman A.R."/>
        </authorList>
    </citation>
    <scope>NUCLEOTIDE SEQUENCE [LARGE SCALE GENOMIC DNA]</scope>
    <source>
        <strain evidence="2">cv. Chardonnay</strain>
        <tissue evidence="1">Leaf</tissue>
    </source>
</reference>
<accession>A0A438CFM3</accession>
<dbReference type="AlphaFoldDB" id="A0A438CFM3"/>
<dbReference type="Proteomes" id="UP000288805">
    <property type="component" value="Unassembled WGS sequence"/>
</dbReference>
<sequence length="149" mass="16702">MYHIRNSAHDAGWERMAFQTSPDTHIRIRLAPTRMGEQPFCTSAAVGFSRKPTLGKLLDSKETSISYLLRAFDGSTAGHESADTPTGHESMEYLNEALDAFKVFKAKVEKQCKKQIKIMRMDKGGEYYGRYIEDGQAPGPFGKFLQSMG</sequence>
<organism evidence="1 2">
    <name type="scientific">Vitis vinifera</name>
    <name type="common">Grape</name>
    <dbReference type="NCBI Taxonomy" id="29760"/>
    <lineage>
        <taxon>Eukaryota</taxon>
        <taxon>Viridiplantae</taxon>
        <taxon>Streptophyta</taxon>
        <taxon>Embryophyta</taxon>
        <taxon>Tracheophyta</taxon>
        <taxon>Spermatophyta</taxon>
        <taxon>Magnoliopsida</taxon>
        <taxon>eudicotyledons</taxon>
        <taxon>Gunneridae</taxon>
        <taxon>Pentapetalae</taxon>
        <taxon>rosids</taxon>
        <taxon>Vitales</taxon>
        <taxon>Vitaceae</taxon>
        <taxon>Viteae</taxon>
        <taxon>Vitis</taxon>
    </lineage>
</organism>
<proteinExistence type="predicted"/>